<name>T2MC46_HYDVU</name>
<accession>T2MC46</accession>
<dbReference type="AlphaFoldDB" id="T2MC46"/>
<proteinExistence type="evidence at transcript level"/>
<reference evidence="1" key="1">
    <citation type="journal article" date="2013" name="Genome Biol. Evol.">
        <title>Punctuated emergences of genetic and phenotypic innovations in eumetazoan, bilaterian, euteleostome, and hominidae ancestors.</title>
        <authorList>
            <person name="Wenger Y."/>
            <person name="Galliot B."/>
        </authorList>
    </citation>
    <scope>NUCLEOTIDE SEQUENCE</scope>
    <source>
        <tissue evidence="1">Whole animals</tissue>
    </source>
</reference>
<feature type="non-terminal residue" evidence="1">
    <location>
        <position position="1"/>
    </location>
</feature>
<dbReference type="OMA" id="STMVYVF"/>
<organism evidence="1">
    <name type="scientific">Hydra vulgaris</name>
    <name type="common">Hydra</name>
    <name type="synonym">Hydra attenuata</name>
    <dbReference type="NCBI Taxonomy" id="6087"/>
    <lineage>
        <taxon>Eukaryota</taxon>
        <taxon>Metazoa</taxon>
        <taxon>Cnidaria</taxon>
        <taxon>Hydrozoa</taxon>
        <taxon>Hydroidolina</taxon>
        <taxon>Anthoathecata</taxon>
        <taxon>Aplanulata</taxon>
        <taxon>Hydridae</taxon>
        <taxon>Hydra</taxon>
    </lineage>
</organism>
<dbReference type="KEGG" id="hmg:100212946"/>
<dbReference type="InterPro" id="IPR008551">
    <property type="entry name" value="TANGO2"/>
</dbReference>
<dbReference type="PANTHER" id="PTHR17985">
    <property type="entry name" value="SER/THR-RICH PROTEIN T10 IN DGCR REGION"/>
    <property type="match status" value="1"/>
</dbReference>
<dbReference type="OrthoDB" id="191601at2759"/>
<dbReference type="PANTHER" id="PTHR17985:SF8">
    <property type="entry name" value="TRANSPORT AND GOLGI ORGANIZATION PROTEIN 2 HOMOLOG"/>
    <property type="match status" value="1"/>
</dbReference>
<evidence type="ECO:0000313" key="1">
    <source>
        <dbReference type="EMBL" id="CDG69475.1"/>
    </source>
</evidence>
<dbReference type="Pfam" id="PF05742">
    <property type="entry name" value="TANGO2"/>
    <property type="match status" value="1"/>
</dbReference>
<dbReference type="EMBL" id="HAAD01003243">
    <property type="protein sequence ID" value="CDG69475.1"/>
    <property type="molecule type" value="mRNA"/>
</dbReference>
<gene>
    <name evidence="1" type="primary">C22orf25</name>
</gene>
<sequence>MCIIFLWRGVSRSNYKFILAANRDEYFSRPAKPASFWEGNDSHILAGQDLTEGYEGGTWLGITRSGRVCFLTNISTNEVISSAQKGRGQLVADFLRSEINPSDYLLGLEKIKKTFRPFNLVAGLIESDFIYISTENNLCALEKGYLCLTNSSLDKPCLKALNSLNKFKDLFNSEEEIENIHEKLFTLLADKTKNTDLCQESSDEWNSSIYIDPTTAPFDNANVFGTRTSTVITVDINNHVVFQEKTKTDANQQLSDWLSSTYEYDIIK</sequence>
<protein>
    <submittedName>
        <fullName evidence="1">Uncharacterized protein C22orf25</fullName>
    </submittedName>
</protein>